<accession>A0A4R7CUS8</accession>
<dbReference type="CDD" id="cd12871">
    <property type="entry name" value="Bacuni_01323_like"/>
    <property type="match status" value="1"/>
</dbReference>
<organism evidence="1 2">
    <name type="scientific">Sphingobacterium paludis</name>
    <dbReference type="NCBI Taxonomy" id="1476465"/>
    <lineage>
        <taxon>Bacteria</taxon>
        <taxon>Pseudomonadati</taxon>
        <taxon>Bacteroidota</taxon>
        <taxon>Sphingobacteriia</taxon>
        <taxon>Sphingobacteriales</taxon>
        <taxon>Sphingobacteriaceae</taxon>
        <taxon>Sphingobacterium</taxon>
    </lineage>
</organism>
<protein>
    <submittedName>
        <fullName evidence="1">Uncharacterized protein</fullName>
    </submittedName>
</protein>
<comment type="caution">
    <text evidence="1">The sequence shown here is derived from an EMBL/GenBank/DDBJ whole genome shotgun (WGS) entry which is preliminary data.</text>
</comment>
<evidence type="ECO:0000313" key="1">
    <source>
        <dbReference type="EMBL" id="TDS07590.1"/>
    </source>
</evidence>
<dbReference type="AlphaFoldDB" id="A0A4R7CUS8"/>
<name>A0A4R7CUS8_9SPHI</name>
<reference evidence="1 2" key="1">
    <citation type="submission" date="2019-03" db="EMBL/GenBank/DDBJ databases">
        <title>Genomic Encyclopedia of Type Strains, Phase III (KMG-III): the genomes of soil and plant-associated and newly described type strains.</title>
        <authorList>
            <person name="Whitman W."/>
        </authorList>
    </citation>
    <scope>NUCLEOTIDE SEQUENCE [LARGE SCALE GENOMIC DNA]</scope>
    <source>
        <strain evidence="1 2">CGMCC 1.12801</strain>
    </source>
</reference>
<gene>
    <name evidence="1" type="ORF">B0I21_11382</name>
</gene>
<sequence length="233" mass="26505">MLISCSDNDVDPTEKLEECRVSNINLNGEIISYTYDAEGKISAYDVKTENYSEQGTMIYNNGAIVVKGSYLEVGSSGGQYERIYNLNSSNQITSSNRGRRFEYNADGFLTKVYLRNTSDNYYSLTYNNGNLVKEQAYENGKATDYISRFEYSNDPYFLFNLSAIGRRMTVVFLEYDEMALQEQGYFGKISKNKVKSIDGSPVTYSTDSQGKISSLEYKYHSDKNIVSFNRSCK</sequence>
<proteinExistence type="predicted"/>
<dbReference type="EMBL" id="SNZV01000013">
    <property type="protein sequence ID" value="TDS07590.1"/>
    <property type="molecule type" value="Genomic_DNA"/>
</dbReference>
<keyword evidence="2" id="KW-1185">Reference proteome</keyword>
<evidence type="ECO:0000313" key="2">
    <source>
        <dbReference type="Proteomes" id="UP000294752"/>
    </source>
</evidence>
<dbReference type="Proteomes" id="UP000294752">
    <property type="component" value="Unassembled WGS sequence"/>
</dbReference>